<dbReference type="Gene3D" id="3.40.50.720">
    <property type="entry name" value="NAD(P)-binding Rossmann-like Domain"/>
    <property type="match status" value="1"/>
</dbReference>
<keyword evidence="3 6" id="KW-0479">Metal-binding</keyword>
<dbReference type="CDD" id="cd08278">
    <property type="entry name" value="benzyl_alcohol_DH"/>
    <property type="match status" value="1"/>
</dbReference>
<dbReference type="PANTHER" id="PTHR43350:SF21">
    <property type="entry name" value="S-NITROSOMYCOTHIOL REDUCTASE MSCR"/>
    <property type="match status" value="1"/>
</dbReference>
<evidence type="ECO:0000256" key="1">
    <source>
        <dbReference type="ARBA" id="ARBA00001947"/>
    </source>
</evidence>
<dbReference type="GO" id="GO:0016491">
    <property type="term" value="F:oxidoreductase activity"/>
    <property type="evidence" value="ECO:0007669"/>
    <property type="project" value="UniProtKB-KW"/>
</dbReference>
<dbReference type="PROSITE" id="PS00059">
    <property type="entry name" value="ADH_ZINC"/>
    <property type="match status" value="1"/>
</dbReference>
<dbReference type="Proteomes" id="UP000183995">
    <property type="component" value="Unassembled WGS sequence"/>
</dbReference>
<dbReference type="EMBL" id="FQXV01000015">
    <property type="protein sequence ID" value="SHI20845.1"/>
    <property type="molecule type" value="Genomic_DNA"/>
</dbReference>
<evidence type="ECO:0000256" key="6">
    <source>
        <dbReference type="RuleBase" id="RU361277"/>
    </source>
</evidence>
<dbReference type="SUPFAM" id="SSF50129">
    <property type="entry name" value="GroES-like"/>
    <property type="match status" value="1"/>
</dbReference>
<dbReference type="InterPro" id="IPR002328">
    <property type="entry name" value="ADH_Zn_CS"/>
</dbReference>
<dbReference type="InterPro" id="IPR036291">
    <property type="entry name" value="NAD(P)-bd_dom_sf"/>
</dbReference>
<dbReference type="InterPro" id="IPR013149">
    <property type="entry name" value="ADH-like_C"/>
</dbReference>
<dbReference type="STRING" id="1123282.SAMN02745823_03412"/>
<accession>A0A1M5Z9E4</accession>
<evidence type="ECO:0000313" key="8">
    <source>
        <dbReference type="EMBL" id="SHI20845.1"/>
    </source>
</evidence>
<dbReference type="AlphaFoldDB" id="A0A1M5Z9E4"/>
<comment type="similarity">
    <text evidence="2 6">Belongs to the zinc-containing alcohol dehydrogenase family.</text>
</comment>
<evidence type="ECO:0000256" key="2">
    <source>
        <dbReference type="ARBA" id="ARBA00008072"/>
    </source>
</evidence>
<dbReference type="InterPro" id="IPR011032">
    <property type="entry name" value="GroES-like_sf"/>
</dbReference>
<organism evidence="8 9">
    <name type="scientific">Sporobacter termitidis DSM 10068</name>
    <dbReference type="NCBI Taxonomy" id="1123282"/>
    <lineage>
        <taxon>Bacteria</taxon>
        <taxon>Bacillati</taxon>
        <taxon>Bacillota</taxon>
        <taxon>Clostridia</taxon>
        <taxon>Eubacteriales</taxon>
        <taxon>Oscillospiraceae</taxon>
        <taxon>Sporobacter</taxon>
    </lineage>
</organism>
<evidence type="ECO:0000259" key="7">
    <source>
        <dbReference type="SMART" id="SM00829"/>
    </source>
</evidence>
<reference evidence="8 9" key="1">
    <citation type="submission" date="2016-11" db="EMBL/GenBank/DDBJ databases">
        <authorList>
            <person name="Jaros S."/>
            <person name="Januszkiewicz K."/>
            <person name="Wedrychowicz H."/>
        </authorList>
    </citation>
    <scope>NUCLEOTIDE SEQUENCE [LARGE SCALE GENOMIC DNA]</scope>
    <source>
        <strain evidence="8 9">DSM 10068</strain>
    </source>
</reference>
<proteinExistence type="inferred from homology"/>
<dbReference type="InterPro" id="IPR013154">
    <property type="entry name" value="ADH-like_N"/>
</dbReference>
<dbReference type="RefSeq" id="WP_073081769.1">
    <property type="nucleotide sequence ID" value="NZ_FQXV01000015.1"/>
</dbReference>
<feature type="domain" description="Enoyl reductase (ER)" evidence="7">
    <location>
        <begin position="12"/>
        <end position="353"/>
    </location>
</feature>
<dbReference type="Pfam" id="PF08240">
    <property type="entry name" value="ADH_N"/>
    <property type="match status" value="1"/>
</dbReference>
<dbReference type="SMART" id="SM00829">
    <property type="entry name" value="PKS_ER"/>
    <property type="match status" value="1"/>
</dbReference>
<dbReference type="OrthoDB" id="9769198at2"/>
<gene>
    <name evidence="8" type="ORF">SAMN02745823_03412</name>
</gene>
<evidence type="ECO:0000256" key="3">
    <source>
        <dbReference type="ARBA" id="ARBA00022723"/>
    </source>
</evidence>
<keyword evidence="9" id="KW-1185">Reference proteome</keyword>
<sequence length="357" mass="38084">MVIKAAIPSLYGGSFEIAPLELRRPGPEEVLVRIVSCGVCHTDMAMMNGSGLMVLGHEGSGVVEAVGPDAGDLRLGDHVVLSYPSCGACEACRDSRPYDCVYFSDLFMGDRLRGTIPLRYNGRIVTPFFGQGSFATFSVVHKSSAVKVPKDADLKLLGPLGCGVQTGAGAVLNYLKPRPGKAIAIFGTGSVGLSAVIAARIAGCAPIIAVDRLEPRLALAGKFGATHTVNSAAVRDVRKEILQISGGIRYALDTTGSMALMNVAMSCLLPGGRGCGVAAAGRPRVDREASAESKHWDEIIQGCAVPQVFIPRMIDYWKKGRFPFEEMLTFFKFEDINEAFRKAEAFEVVKPVLVMQA</sequence>
<dbReference type="Pfam" id="PF00107">
    <property type="entry name" value="ADH_zinc_N"/>
    <property type="match status" value="1"/>
</dbReference>
<keyword evidence="5" id="KW-0560">Oxidoreductase</keyword>
<evidence type="ECO:0000256" key="5">
    <source>
        <dbReference type="ARBA" id="ARBA00023002"/>
    </source>
</evidence>
<comment type="cofactor">
    <cofactor evidence="1 6">
        <name>Zn(2+)</name>
        <dbReference type="ChEBI" id="CHEBI:29105"/>
    </cofactor>
</comment>
<dbReference type="GO" id="GO:0008270">
    <property type="term" value="F:zinc ion binding"/>
    <property type="evidence" value="ECO:0007669"/>
    <property type="project" value="InterPro"/>
</dbReference>
<name>A0A1M5Z9E4_9FIRM</name>
<dbReference type="Gene3D" id="3.90.180.10">
    <property type="entry name" value="Medium-chain alcohol dehydrogenases, catalytic domain"/>
    <property type="match status" value="1"/>
</dbReference>
<keyword evidence="4 6" id="KW-0862">Zinc</keyword>
<dbReference type="InterPro" id="IPR020843">
    <property type="entry name" value="ER"/>
</dbReference>
<evidence type="ECO:0000256" key="4">
    <source>
        <dbReference type="ARBA" id="ARBA00022833"/>
    </source>
</evidence>
<dbReference type="PANTHER" id="PTHR43350">
    <property type="entry name" value="NAD-DEPENDENT ALCOHOL DEHYDROGENASE"/>
    <property type="match status" value="1"/>
</dbReference>
<protein>
    <submittedName>
        <fullName evidence="8">Aryl-alcohol dehydrogenase</fullName>
    </submittedName>
</protein>
<evidence type="ECO:0000313" key="9">
    <source>
        <dbReference type="Proteomes" id="UP000183995"/>
    </source>
</evidence>
<dbReference type="SUPFAM" id="SSF51735">
    <property type="entry name" value="NAD(P)-binding Rossmann-fold domains"/>
    <property type="match status" value="1"/>
</dbReference>